<evidence type="ECO:0000313" key="3">
    <source>
        <dbReference type="Proteomes" id="UP000294513"/>
    </source>
</evidence>
<sequence length="405" mass="44730">MHDEMTIGARLRTLRRWRGMSLDEVAGLSGLSKSFLSRAERGLRALDRRSHISALASALRVSETDLVGGPHLGADPAQAGPHDYIPPLRVALETNGFHSDPVVDRARPLSELAALMGGPIEQERRRYNYIRVGEDLPDVIDELHWHVGQAGDERAQRLALEVLVEAYMCAAGMARTLRHPDLGHIAAMHADEAAVLLDDPIARGKAAFSLVRPSPSNWHRVKAMAERAADRLEPHVHDAEGRQVLGMLTLNAALASAASRDSDAAEHWLAEARELAGQVPDDLERNWQAFGATNVAIWNVTVGVECGKIGGEVFELTKFVDEEKLDQNLARKTCFLADVGRGLARDPKWRDEAVRWFRRSEVVAPQRFRNDVKVRESVAVMLEQARVAAQGRELRGMAARMGVPH</sequence>
<dbReference type="GO" id="GO:0003677">
    <property type="term" value="F:DNA binding"/>
    <property type="evidence" value="ECO:0007669"/>
    <property type="project" value="InterPro"/>
</dbReference>
<dbReference type="CDD" id="cd00093">
    <property type="entry name" value="HTH_XRE"/>
    <property type="match status" value="1"/>
</dbReference>
<dbReference type="AlphaFoldDB" id="A0A4R5B6L9"/>
<dbReference type="SMART" id="SM00530">
    <property type="entry name" value="HTH_XRE"/>
    <property type="match status" value="1"/>
</dbReference>
<keyword evidence="3" id="KW-1185">Reference proteome</keyword>
<gene>
    <name evidence="2" type="ORF">E1298_23970</name>
</gene>
<dbReference type="Gene3D" id="1.10.260.40">
    <property type="entry name" value="lambda repressor-like DNA-binding domains"/>
    <property type="match status" value="1"/>
</dbReference>
<protein>
    <submittedName>
        <fullName evidence="2">XRE family transcriptional regulator</fullName>
    </submittedName>
</protein>
<dbReference type="EMBL" id="SMKU01000136">
    <property type="protein sequence ID" value="TDD81511.1"/>
    <property type="molecule type" value="Genomic_DNA"/>
</dbReference>
<evidence type="ECO:0000313" key="2">
    <source>
        <dbReference type="EMBL" id="TDD81511.1"/>
    </source>
</evidence>
<dbReference type="PROSITE" id="PS50943">
    <property type="entry name" value="HTH_CROC1"/>
    <property type="match status" value="1"/>
</dbReference>
<name>A0A4R5B6L9_9ACTN</name>
<comment type="caution">
    <text evidence="2">The sequence shown here is derived from an EMBL/GenBank/DDBJ whole genome shotgun (WGS) entry which is preliminary data.</text>
</comment>
<reference evidence="2 3" key="1">
    <citation type="submission" date="2019-03" db="EMBL/GenBank/DDBJ databases">
        <title>Draft genome sequences of novel Actinobacteria.</title>
        <authorList>
            <person name="Sahin N."/>
            <person name="Ay H."/>
            <person name="Saygin H."/>
        </authorList>
    </citation>
    <scope>NUCLEOTIDE SEQUENCE [LARGE SCALE GENOMIC DNA]</scope>
    <source>
        <strain evidence="2 3">H3C3</strain>
    </source>
</reference>
<evidence type="ECO:0000259" key="1">
    <source>
        <dbReference type="PROSITE" id="PS50943"/>
    </source>
</evidence>
<dbReference type="OrthoDB" id="4516646at2"/>
<organism evidence="2 3">
    <name type="scientific">Actinomadura rubrisoli</name>
    <dbReference type="NCBI Taxonomy" id="2530368"/>
    <lineage>
        <taxon>Bacteria</taxon>
        <taxon>Bacillati</taxon>
        <taxon>Actinomycetota</taxon>
        <taxon>Actinomycetes</taxon>
        <taxon>Streptosporangiales</taxon>
        <taxon>Thermomonosporaceae</taxon>
        <taxon>Actinomadura</taxon>
    </lineage>
</organism>
<dbReference type="Pfam" id="PF13560">
    <property type="entry name" value="HTH_31"/>
    <property type="match status" value="1"/>
</dbReference>
<dbReference type="Proteomes" id="UP000294513">
    <property type="component" value="Unassembled WGS sequence"/>
</dbReference>
<proteinExistence type="predicted"/>
<accession>A0A4R5B6L9</accession>
<dbReference type="SUPFAM" id="SSF47413">
    <property type="entry name" value="lambda repressor-like DNA-binding domains"/>
    <property type="match status" value="1"/>
</dbReference>
<feature type="domain" description="HTH cro/C1-type" evidence="1">
    <location>
        <begin position="11"/>
        <end position="66"/>
    </location>
</feature>
<dbReference type="InterPro" id="IPR010982">
    <property type="entry name" value="Lambda_DNA-bd_dom_sf"/>
</dbReference>
<dbReference type="InterPro" id="IPR001387">
    <property type="entry name" value="Cro/C1-type_HTH"/>
</dbReference>
<dbReference type="RefSeq" id="WP_131896926.1">
    <property type="nucleotide sequence ID" value="NZ_SMKU01000136.1"/>
</dbReference>